<dbReference type="AlphaFoldDB" id="A0A674N9D0"/>
<dbReference type="InParanoid" id="A0A674N9D0"/>
<organism evidence="1 2">
    <name type="scientific">Takifugu rubripes</name>
    <name type="common">Japanese pufferfish</name>
    <name type="synonym">Fugu rubripes</name>
    <dbReference type="NCBI Taxonomy" id="31033"/>
    <lineage>
        <taxon>Eukaryota</taxon>
        <taxon>Metazoa</taxon>
        <taxon>Chordata</taxon>
        <taxon>Craniata</taxon>
        <taxon>Vertebrata</taxon>
        <taxon>Euteleostomi</taxon>
        <taxon>Actinopterygii</taxon>
        <taxon>Neopterygii</taxon>
        <taxon>Teleostei</taxon>
        <taxon>Neoteleostei</taxon>
        <taxon>Acanthomorphata</taxon>
        <taxon>Eupercaria</taxon>
        <taxon>Tetraodontiformes</taxon>
        <taxon>Tetradontoidea</taxon>
        <taxon>Tetraodontidae</taxon>
        <taxon>Takifugu</taxon>
    </lineage>
</organism>
<proteinExistence type="predicted"/>
<dbReference type="Ensembl" id="ENSTRUT00000072499.1">
    <property type="protein sequence ID" value="ENSTRUP00000069792.1"/>
    <property type="gene ID" value="ENSTRUG00000031047.1"/>
</dbReference>
<keyword evidence="2" id="KW-1185">Reference proteome</keyword>
<reference evidence="1 2" key="1">
    <citation type="journal article" date="2011" name="Genome Biol. Evol.">
        <title>Integration of the genetic map and genome assembly of fugu facilitates insights into distinct features of genome evolution in teleosts and mammals.</title>
        <authorList>
            <person name="Kai W."/>
            <person name="Kikuchi K."/>
            <person name="Tohari S."/>
            <person name="Chew A.K."/>
            <person name="Tay A."/>
            <person name="Fujiwara A."/>
            <person name="Hosoya S."/>
            <person name="Suetake H."/>
            <person name="Naruse K."/>
            <person name="Brenner S."/>
            <person name="Suzuki Y."/>
            <person name="Venkatesh B."/>
        </authorList>
    </citation>
    <scope>NUCLEOTIDE SEQUENCE [LARGE SCALE GENOMIC DNA]</scope>
</reference>
<dbReference type="Proteomes" id="UP000005226">
    <property type="component" value="Chromosome 3"/>
</dbReference>
<sequence>MVETFQLEGGQRGQTGFNPLLIIRRVVVWSATSCFRFFGSRSSFLLTFCLTFMRASTDCNLARCFMIAAFHDPPHFSPCTDLCRVPIKNPSKIPGSRDNIYFIHSPATLLAKGRGPFYLESCLNSS</sequence>
<reference evidence="1" key="2">
    <citation type="submission" date="2025-08" db="UniProtKB">
        <authorList>
            <consortium name="Ensembl"/>
        </authorList>
    </citation>
    <scope>IDENTIFICATION</scope>
</reference>
<accession>A0A674N9D0</accession>
<evidence type="ECO:0000313" key="2">
    <source>
        <dbReference type="Proteomes" id="UP000005226"/>
    </source>
</evidence>
<name>A0A674N9D0_TAKRU</name>
<reference evidence="1" key="3">
    <citation type="submission" date="2025-09" db="UniProtKB">
        <authorList>
            <consortium name="Ensembl"/>
        </authorList>
    </citation>
    <scope>IDENTIFICATION</scope>
</reference>
<evidence type="ECO:0000313" key="1">
    <source>
        <dbReference type="Ensembl" id="ENSTRUP00000069792.1"/>
    </source>
</evidence>
<protein>
    <submittedName>
        <fullName evidence="1">Uncharacterized protein</fullName>
    </submittedName>
</protein>